<dbReference type="GO" id="GO:0000976">
    <property type="term" value="F:transcription cis-regulatory region binding"/>
    <property type="evidence" value="ECO:0007669"/>
    <property type="project" value="TreeGrafter"/>
</dbReference>
<sequence>MSAAAIGKNHWTSAIDFSSETFANAPQPSGHANLIDESSTPVLSPSGSPHHWNSSQPIESKVRSYRMSSPVVFQRVLANLNDDNNHKHLPSIELDPSSALSDPFEAFLMRRFVEDVAPLMNLYAFDSVFTHILPWLALHERVLFDSIMAISAWGVHAQRPGSVSRDIPEQYKMRALAAIRDNLETSPYYRKLLHLCSSLIILLYNILASDTTTLLVDLNIAYHKIKELFVGRPPASSQNDGPNDLFPICVGLSFSLDLVISFRFDVCCCWEPDFLQAIFENERLPRSYTNEWWLQMGFLLLVRINHFTHRCHVPTYQEYLENARLAEWTAIYNDLLDYGRLLPQPLRPMAQIPSLQGTFPSIHVFDEYSMLANVTYHTGVIMALHVRPGMTLSELVTVPPGTRDHAIQIMGLLKTCDKPFFWITIYWAHKSAASCITDQTERDEALELSCQYEWQTGFTFEMHLKAIQSRWTILDTASIPQPGGNDNS</sequence>
<evidence type="ECO:0000313" key="3">
    <source>
        <dbReference type="EMBL" id="CDO53070.1"/>
    </source>
</evidence>
<feature type="compositionally biased region" description="Polar residues" evidence="2">
    <location>
        <begin position="36"/>
        <end position="56"/>
    </location>
</feature>
<keyword evidence="1" id="KW-0539">Nucleus</keyword>
<dbReference type="PANTHER" id="PTHR37534:SF2">
    <property type="entry name" value="N-ACETYLTRANSFERASE DOMAIN-CONTAINING PROTEIN"/>
    <property type="match status" value="1"/>
</dbReference>
<evidence type="ECO:0000313" key="4">
    <source>
        <dbReference type="Proteomes" id="UP000242525"/>
    </source>
</evidence>
<keyword evidence="4" id="KW-1185">Reference proteome</keyword>
<dbReference type="Proteomes" id="UP000242525">
    <property type="component" value="Unassembled WGS sequence"/>
</dbReference>
<dbReference type="PANTHER" id="PTHR37534">
    <property type="entry name" value="TRANSCRIPTIONAL ACTIVATOR PROTEIN UGA3"/>
    <property type="match status" value="1"/>
</dbReference>
<dbReference type="GO" id="GO:0005634">
    <property type="term" value="C:nucleus"/>
    <property type="evidence" value="ECO:0007669"/>
    <property type="project" value="UniProtKB-SubCell"/>
</dbReference>
<accession>A0A0J9X6J6</accession>
<dbReference type="GO" id="GO:0003700">
    <property type="term" value="F:DNA-binding transcription factor activity"/>
    <property type="evidence" value="ECO:0007669"/>
    <property type="project" value="TreeGrafter"/>
</dbReference>
<evidence type="ECO:0000256" key="1">
    <source>
        <dbReference type="ARBA" id="ARBA00023242"/>
    </source>
</evidence>
<feature type="region of interest" description="Disordered" evidence="2">
    <location>
        <begin position="26"/>
        <end position="56"/>
    </location>
</feature>
<reference evidence="3" key="1">
    <citation type="submission" date="2014-03" db="EMBL/GenBank/DDBJ databases">
        <authorList>
            <person name="Casaregola S."/>
        </authorList>
    </citation>
    <scope>NUCLEOTIDE SEQUENCE [LARGE SCALE GENOMIC DNA]</scope>
    <source>
        <strain evidence="3">CLIB 918</strain>
    </source>
</reference>
<gene>
    <name evidence="3" type="ORF">BN980_GECA04s03827g</name>
</gene>
<dbReference type="AlphaFoldDB" id="A0A0J9X6J6"/>
<protein>
    <recommendedName>
        <fullName evidence="5">Transcription factor domain-containing protein</fullName>
    </recommendedName>
</protein>
<comment type="caution">
    <text evidence="3">The sequence shown here is derived from an EMBL/GenBank/DDBJ whole genome shotgun (WGS) entry which is preliminary data.</text>
</comment>
<name>A0A0J9X6J6_GEOCN</name>
<proteinExistence type="predicted"/>
<dbReference type="STRING" id="1173061.A0A0J9X6J6"/>
<dbReference type="GO" id="GO:0045944">
    <property type="term" value="P:positive regulation of transcription by RNA polymerase II"/>
    <property type="evidence" value="ECO:0007669"/>
    <property type="project" value="TreeGrafter"/>
</dbReference>
<evidence type="ECO:0008006" key="5">
    <source>
        <dbReference type="Google" id="ProtNLM"/>
    </source>
</evidence>
<evidence type="ECO:0000256" key="2">
    <source>
        <dbReference type="SAM" id="MobiDB-lite"/>
    </source>
</evidence>
<organism evidence="3 4">
    <name type="scientific">Geotrichum candidum</name>
    <name type="common">Oospora lactis</name>
    <name type="synonym">Dipodascus geotrichum</name>
    <dbReference type="NCBI Taxonomy" id="1173061"/>
    <lineage>
        <taxon>Eukaryota</taxon>
        <taxon>Fungi</taxon>
        <taxon>Dikarya</taxon>
        <taxon>Ascomycota</taxon>
        <taxon>Saccharomycotina</taxon>
        <taxon>Dipodascomycetes</taxon>
        <taxon>Dipodascales</taxon>
        <taxon>Dipodascaceae</taxon>
        <taxon>Geotrichum</taxon>
    </lineage>
</organism>
<dbReference type="EMBL" id="CCBN010000004">
    <property type="protein sequence ID" value="CDO53070.1"/>
    <property type="molecule type" value="Genomic_DNA"/>
</dbReference>